<accession>A0ABQ1TH43</accession>
<name>A0ABQ1TH43_9GAMM</name>
<gene>
    <name evidence="1" type="ORF">GCM10011520_37860</name>
</gene>
<organism evidence="1 2">
    <name type="scientific">Shewanella carassii</name>
    <dbReference type="NCBI Taxonomy" id="1987584"/>
    <lineage>
        <taxon>Bacteria</taxon>
        <taxon>Pseudomonadati</taxon>
        <taxon>Pseudomonadota</taxon>
        <taxon>Gammaproteobacteria</taxon>
        <taxon>Alteromonadales</taxon>
        <taxon>Shewanellaceae</taxon>
        <taxon>Shewanella</taxon>
    </lineage>
</organism>
<comment type="caution">
    <text evidence="1">The sequence shown here is derived from an EMBL/GenBank/DDBJ whole genome shotgun (WGS) entry which is preliminary data.</text>
</comment>
<protein>
    <submittedName>
        <fullName evidence="1">Uncharacterized protein</fullName>
    </submittedName>
</protein>
<proteinExistence type="predicted"/>
<dbReference type="EMBL" id="BMKO01000016">
    <property type="protein sequence ID" value="GGE93942.1"/>
    <property type="molecule type" value="Genomic_DNA"/>
</dbReference>
<evidence type="ECO:0000313" key="1">
    <source>
        <dbReference type="EMBL" id="GGE93942.1"/>
    </source>
</evidence>
<keyword evidence="2" id="KW-1185">Reference proteome</keyword>
<evidence type="ECO:0000313" key="2">
    <source>
        <dbReference type="Proteomes" id="UP000606498"/>
    </source>
</evidence>
<sequence>MRLEALMTSTSELIFYTVLLAFQEKCRKFAAKLARYFRNILENRFKFIKLKNTAGR</sequence>
<reference evidence="2" key="1">
    <citation type="journal article" date="2019" name="Int. J. Syst. Evol. Microbiol.">
        <title>The Global Catalogue of Microorganisms (GCM) 10K type strain sequencing project: providing services to taxonomists for standard genome sequencing and annotation.</title>
        <authorList>
            <consortium name="The Broad Institute Genomics Platform"/>
            <consortium name="The Broad Institute Genome Sequencing Center for Infectious Disease"/>
            <person name="Wu L."/>
            <person name="Ma J."/>
        </authorList>
    </citation>
    <scope>NUCLEOTIDE SEQUENCE [LARGE SCALE GENOMIC DNA]</scope>
    <source>
        <strain evidence="2">CGMCC 1.16033</strain>
    </source>
</reference>
<dbReference type="Proteomes" id="UP000606498">
    <property type="component" value="Unassembled WGS sequence"/>
</dbReference>